<reference evidence="2 3" key="1">
    <citation type="submission" date="2018-03" db="EMBL/GenBank/DDBJ databases">
        <title>Draft Genome Sequences of the Obligatory Marine Myxobacteria Enhygromyxa salina SWB005.</title>
        <authorList>
            <person name="Poehlein A."/>
            <person name="Moghaddam J.A."/>
            <person name="Harms H."/>
            <person name="Alanjari M."/>
            <person name="Koenig G.M."/>
            <person name="Daniel R."/>
            <person name="Schaeberle T.F."/>
        </authorList>
    </citation>
    <scope>NUCLEOTIDE SEQUENCE [LARGE SCALE GENOMIC DNA]</scope>
    <source>
        <strain evidence="2 3">SWB005</strain>
    </source>
</reference>
<dbReference type="GO" id="GO:0005085">
    <property type="term" value="F:guanyl-nucleotide exchange factor activity"/>
    <property type="evidence" value="ECO:0007669"/>
    <property type="project" value="TreeGrafter"/>
</dbReference>
<evidence type="ECO:0000313" key="2">
    <source>
        <dbReference type="EMBL" id="PRP95835.1"/>
    </source>
</evidence>
<evidence type="ECO:0008006" key="4">
    <source>
        <dbReference type="Google" id="ProtNLM"/>
    </source>
</evidence>
<organism evidence="2 3">
    <name type="scientific">Enhygromyxa salina</name>
    <dbReference type="NCBI Taxonomy" id="215803"/>
    <lineage>
        <taxon>Bacteria</taxon>
        <taxon>Pseudomonadati</taxon>
        <taxon>Myxococcota</taxon>
        <taxon>Polyangia</taxon>
        <taxon>Nannocystales</taxon>
        <taxon>Nannocystaceae</taxon>
        <taxon>Enhygromyxa</taxon>
    </lineage>
</organism>
<dbReference type="OrthoDB" id="9758365at2"/>
<protein>
    <recommendedName>
        <fullName evidence="4">Regulator of chromosome condensation (RCC1) repeat protein</fullName>
    </recommendedName>
</protein>
<dbReference type="GO" id="GO:0005737">
    <property type="term" value="C:cytoplasm"/>
    <property type="evidence" value="ECO:0007669"/>
    <property type="project" value="TreeGrafter"/>
</dbReference>
<dbReference type="Gene3D" id="2.130.10.30">
    <property type="entry name" value="Regulator of chromosome condensation 1/beta-lactamase-inhibitor protein II"/>
    <property type="match status" value="2"/>
</dbReference>
<feature type="chain" id="PRO_5015487898" description="Regulator of chromosome condensation (RCC1) repeat protein" evidence="1">
    <location>
        <begin position="29"/>
        <end position="458"/>
    </location>
</feature>
<dbReference type="PANTHER" id="PTHR45982">
    <property type="entry name" value="REGULATOR OF CHROMOSOME CONDENSATION"/>
    <property type="match status" value="1"/>
</dbReference>
<dbReference type="Proteomes" id="UP000237968">
    <property type="component" value="Unassembled WGS sequence"/>
</dbReference>
<feature type="signal peptide" evidence="1">
    <location>
        <begin position="1"/>
        <end position="28"/>
    </location>
</feature>
<proteinExistence type="predicted"/>
<dbReference type="InterPro" id="IPR009091">
    <property type="entry name" value="RCC1/BLIP-II"/>
</dbReference>
<dbReference type="Pfam" id="PF13540">
    <property type="entry name" value="RCC1_2"/>
    <property type="match status" value="1"/>
</dbReference>
<evidence type="ECO:0000313" key="3">
    <source>
        <dbReference type="Proteomes" id="UP000237968"/>
    </source>
</evidence>
<name>A0A2S9XSJ6_9BACT</name>
<evidence type="ECO:0000256" key="1">
    <source>
        <dbReference type="SAM" id="SignalP"/>
    </source>
</evidence>
<sequence>MRTTMGTRRSARVVVGGALALLGTSCHSADPHSPDETPLDNIVRIEGAHGTVCAHRSDDVPTCWGGRAHYEIIGDDEPASEGRLDPPSLPFEHLEVVGNACGLYKGNVYCWGRDHGDGRLGYGFGDSEITLEQALERGGVAIGEPIIALDSGASSHIGTSQVCALGESGDVYCWGFGSNLGYPGIMIVGDDETPAQIGPVELGGRAVAIDTGGAGTCAMLDDGALRCWGNASLAGGVKIGDDEDPADGPLIELGATIHAVSVGDGHACAIVGDGEVKCWGFDPFGALGRPGIAGASPSASLEPVEIGGRAVEIVAQVESSCARLEGGEIMCWGSGSYGKMGHPWHPSCEVYGPAFYSCSADPSCCIGDDETPLAAGPVDLPEPARDLVGLSAGACILAESGGVVCWGGSFFGLLGDGMAPACSAGLEIGPSCLVDPRCCIGDDETPTQAGERAWVPLD</sequence>
<dbReference type="PROSITE" id="PS50012">
    <property type="entry name" value="RCC1_3"/>
    <property type="match status" value="1"/>
</dbReference>
<comment type="caution">
    <text evidence="2">The sequence shown here is derived from an EMBL/GenBank/DDBJ whole genome shotgun (WGS) entry which is preliminary data.</text>
</comment>
<gene>
    <name evidence="2" type="ORF">ENSA5_37040</name>
</gene>
<dbReference type="InterPro" id="IPR000408">
    <property type="entry name" value="Reg_chr_condens"/>
</dbReference>
<accession>A0A2S9XSJ6</accession>
<dbReference type="PANTHER" id="PTHR45982:SF1">
    <property type="entry name" value="REGULATOR OF CHROMOSOME CONDENSATION"/>
    <property type="match status" value="1"/>
</dbReference>
<dbReference type="EMBL" id="PVNK01000166">
    <property type="protein sequence ID" value="PRP95835.1"/>
    <property type="molecule type" value="Genomic_DNA"/>
</dbReference>
<dbReference type="PROSITE" id="PS51257">
    <property type="entry name" value="PROKAR_LIPOPROTEIN"/>
    <property type="match status" value="1"/>
</dbReference>
<dbReference type="InterPro" id="IPR051553">
    <property type="entry name" value="Ran_GTPase-activating"/>
</dbReference>
<keyword evidence="1" id="KW-0732">Signal</keyword>
<keyword evidence="3" id="KW-1185">Reference proteome</keyword>
<dbReference type="SUPFAM" id="SSF50985">
    <property type="entry name" value="RCC1/BLIP-II"/>
    <property type="match status" value="1"/>
</dbReference>
<dbReference type="AlphaFoldDB" id="A0A2S9XSJ6"/>